<name>A0A561E7E7_9MICO</name>
<feature type="domain" description="HNH nuclease" evidence="3">
    <location>
        <begin position="491"/>
        <end position="542"/>
    </location>
</feature>
<dbReference type="AlphaFoldDB" id="A0A561E7E7"/>
<gene>
    <name evidence="4" type="ORF">BKA23_0302</name>
</gene>
<dbReference type="Pfam" id="PF02720">
    <property type="entry name" value="DUF222"/>
    <property type="match status" value="1"/>
</dbReference>
<dbReference type="CDD" id="cd00085">
    <property type="entry name" value="HNHc"/>
    <property type="match status" value="1"/>
</dbReference>
<dbReference type="GO" id="GO:0008270">
    <property type="term" value="F:zinc ion binding"/>
    <property type="evidence" value="ECO:0007669"/>
    <property type="project" value="InterPro"/>
</dbReference>
<dbReference type="Gene3D" id="1.10.30.50">
    <property type="match status" value="1"/>
</dbReference>
<evidence type="ECO:0000259" key="3">
    <source>
        <dbReference type="SMART" id="SM00507"/>
    </source>
</evidence>
<dbReference type="EMBL" id="VIVQ01000001">
    <property type="protein sequence ID" value="TWE11529.1"/>
    <property type="molecule type" value="Genomic_DNA"/>
</dbReference>
<evidence type="ECO:0000313" key="4">
    <source>
        <dbReference type="EMBL" id="TWE11529.1"/>
    </source>
</evidence>
<protein>
    <submittedName>
        <fullName evidence="4">HNH endonuclease</fullName>
    </submittedName>
</protein>
<keyword evidence="4" id="KW-0540">Nuclease</keyword>
<feature type="region of interest" description="Disordered" evidence="2">
    <location>
        <begin position="287"/>
        <end position="339"/>
    </location>
</feature>
<dbReference type="InterPro" id="IPR003615">
    <property type="entry name" value="HNH_nuc"/>
</dbReference>
<sequence length="595" mass="64735">MAQDVLLLNTDAIAAATSGELIAAARELLITAFDVAGEDSGSLSSQALLTQIETLQSVVNSAQGTQSLRIAQVATIESARDKDTGAWREVRHPLGWADDWIATELGPLLGWSPRQVDVRLQDSVDAATLTPRLLREVGNGRLEHAKMAKVLSGLQFAPDDVCAAVESDLLDRGIGGMTTTQIARRVARLLAKLDPVAAESATRKRRREEIGVFTRASSIPGLCEMTCLLPADKAAAIMASVEELARQLHRDTTTDKTLGECRADALSDLVLQNVELRSTVVFQLPVDRTASPPGDRPASPPTGVLPDVPVDRPINVDQPDNVDQPINVDQPDNLDQPDNADSLARVAALHDELFPDPYAEVAAGRAHWLRYDDHPPDDRDDDWDDAYEHDDRDCDWDGEPDWDRALAELLEMKAKIQHCDWAVRDDHTPTSANPTDVAFTDVVLPGIGVISADHVVHIANFVGTNVARRLVDVDSGALVESTSKTYRPTAAIARFVRERDEHCRFPGCVQLAKYCDADHVIPWPAGPTSPANLQSLCRHHHRAKHETAWQVTMTADGVCTWTSPGLRTYVTKPADKTTVIGGSVPLTTEMTTAVS</sequence>
<reference evidence="4 5" key="1">
    <citation type="submission" date="2019-06" db="EMBL/GenBank/DDBJ databases">
        <title>Sequencing the genomes of 1000 actinobacteria strains.</title>
        <authorList>
            <person name="Klenk H.-P."/>
        </authorList>
    </citation>
    <scope>NUCLEOTIDE SEQUENCE [LARGE SCALE GENOMIC DNA]</scope>
    <source>
        <strain evidence="4 5">DSM 19560</strain>
    </source>
</reference>
<dbReference type="Proteomes" id="UP000318297">
    <property type="component" value="Unassembled WGS sequence"/>
</dbReference>
<dbReference type="GO" id="GO:0003676">
    <property type="term" value="F:nucleic acid binding"/>
    <property type="evidence" value="ECO:0007669"/>
    <property type="project" value="InterPro"/>
</dbReference>
<organism evidence="4 5">
    <name type="scientific">Rudaeicoccus suwonensis</name>
    <dbReference type="NCBI Taxonomy" id="657409"/>
    <lineage>
        <taxon>Bacteria</taxon>
        <taxon>Bacillati</taxon>
        <taxon>Actinomycetota</taxon>
        <taxon>Actinomycetes</taxon>
        <taxon>Micrococcales</taxon>
        <taxon>Dermacoccaceae</taxon>
        <taxon>Rudaeicoccus</taxon>
    </lineage>
</organism>
<dbReference type="InterPro" id="IPR003870">
    <property type="entry name" value="DUF222"/>
</dbReference>
<dbReference type="SMART" id="SM00507">
    <property type="entry name" value="HNHc"/>
    <property type="match status" value="1"/>
</dbReference>
<dbReference type="GO" id="GO:0004519">
    <property type="term" value="F:endonuclease activity"/>
    <property type="evidence" value="ECO:0007669"/>
    <property type="project" value="UniProtKB-KW"/>
</dbReference>
<comment type="caution">
    <text evidence="4">The sequence shown here is derived from an EMBL/GenBank/DDBJ whole genome shotgun (WGS) entry which is preliminary data.</text>
</comment>
<keyword evidence="4" id="KW-0378">Hydrolase</keyword>
<accession>A0A561E7E7</accession>
<keyword evidence="4" id="KW-0255">Endonuclease</keyword>
<comment type="similarity">
    <text evidence="1">Belongs to the Rv1128c/1148c/1588c/1702c/1945/3466 family.</text>
</comment>
<proteinExistence type="inferred from homology"/>
<keyword evidence="5" id="KW-1185">Reference proteome</keyword>
<dbReference type="InterPro" id="IPR002711">
    <property type="entry name" value="HNH"/>
</dbReference>
<evidence type="ECO:0000313" key="5">
    <source>
        <dbReference type="Proteomes" id="UP000318297"/>
    </source>
</evidence>
<dbReference type="Pfam" id="PF01844">
    <property type="entry name" value="HNH"/>
    <property type="match status" value="1"/>
</dbReference>
<evidence type="ECO:0000256" key="2">
    <source>
        <dbReference type="SAM" id="MobiDB-lite"/>
    </source>
</evidence>
<evidence type="ECO:0000256" key="1">
    <source>
        <dbReference type="ARBA" id="ARBA00023450"/>
    </source>
</evidence>
<dbReference type="RefSeq" id="WP_211841558.1">
    <property type="nucleotide sequence ID" value="NZ_VIVQ01000001.1"/>
</dbReference>